<evidence type="ECO:0000256" key="3">
    <source>
        <dbReference type="ARBA" id="ARBA00022448"/>
    </source>
</evidence>
<organism evidence="11 12">
    <name type="scientific">Ferrimonas sediminum</name>
    <dbReference type="NCBI Taxonomy" id="718193"/>
    <lineage>
        <taxon>Bacteria</taxon>
        <taxon>Pseudomonadati</taxon>
        <taxon>Pseudomonadota</taxon>
        <taxon>Gammaproteobacteria</taxon>
        <taxon>Alteromonadales</taxon>
        <taxon>Ferrimonadaceae</taxon>
        <taxon>Ferrimonas</taxon>
    </lineage>
</organism>
<feature type="transmembrane region" description="Helical" evidence="8">
    <location>
        <begin position="370"/>
        <end position="390"/>
    </location>
</feature>
<proteinExistence type="inferred from homology"/>
<keyword evidence="3" id="KW-0813">Transport</keyword>
<dbReference type="EMBL" id="FNEM01000003">
    <property type="protein sequence ID" value="SDI84722.1"/>
    <property type="molecule type" value="Genomic_DNA"/>
</dbReference>
<feature type="domain" description="ABC3 transporter permease C-terminal" evidence="9">
    <location>
        <begin position="275"/>
        <end position="396"/>
    </location>
</feature>
<dbReference type="InterPro" id="IPR011925">
    <property type="entry name" value="LolCE_TM"/>
</dbReference>
<evidence type="ECO:0000256" key="7">
    <source>
        <dbReference type="ARBA" id="ARBA00023136"/>
    </source>
</evidence>
<feature type="domain" description="MacB-like periplasmic core" evidence="10">
    <location>
        <begin position="27"/>
        <end position="240"/>
    </location>
</feature>
<dbReference type="InterPro" id="IPR003838">
    <property type="entry name" value="ABC3_permease_C"/>
</dbReference>
<feature type="transmembrane region" description="Helical" evidence="8">
    <location>
        <begin position="22"/>
        <end position="48"/>
    </location>
</feature>
<evidence type="ECO:0000256" key="6">
    <source>
        <dbReference type="ARBA" id="ARBA00022989"/>
    </source>
</evidence>
<feature type="transmembrane region" description="Helical" evidence="8">
    <location>
        <begin position="303"/>
        <end position="322"/>
    </location>
</feature>
<dbReference type="InterPro" id="IPR025857">
    <property type="entry name" value="MacB_PCD"/>
</dbReference>
<evidence type="ECO:0000313" key="11">
    <source>
        <dbReference type="EMBL" id="SDI84722.1"/>
    </source>
</evidence>
<evidence type="ECO:0000313" key="12">
    <source>
        <dbReference type="Proteomes" id="UP000199527"/>
    </source>
</evidence>
<evidence type="ECO:0000256" key="2">
    <source>
        <dbReference type="ARBA" id="ARBA00005236"/>
    </source>
</evidence>
<reference evidence="12" key="1">
    <citation type="submission" date="2016-10" db="EMBL/GenBank/DDBJ databases">
        <authorList>
            <person name="Varghese N."/>
            <person name="Submissions S."/>
        </authorList>
    </citation>
    <scope>NUCLEOTIDE SEQUENCE [LARGE SCALE GENOMIC DNA]</scope>
    <source>
        <strain evidence="12">DSM 23317</strain>
    </source>
</reference>
<feature type="transmembrane region" description="Helical" evidence="8">
    <location>
        <begin position="276"/>
        <end position="297"/>
    </location>
</feature>
<dbReference type="NCBIfam" id="TIGR02212">
    <property type="entry name" value="lolCE"/>
    <property type="match status" value="1"/>
</dbReference>
<keyword evidence="11" id="KW-0449">Lipoprotein</keyword>
<accession>A0A1G8NWW4</accession>
<dbReference type="InterPro" id="IPR051447">
    <property type="entry name" value="Lipoprotein-release_system"/>
</dbReference>
<keyword evidence="6 8" id="KW-1133">Transmembrane helix</keyword>
<dbReference type="RefSeq" id="WP_090363308.1">
    <property type="nucleotide sequence ID" value="NZ_FNEM01000003.1"/>
</dbReference>
<comment type="similarity">
    <text evidence="2">Belongs to the ABC-4 integral membrane protein family. LolC/E subfamily.</text>
</comment>
<dbReference type="AlphaFoldDB" id="A0A1G8NWW4"/>
<dbReference type="GO" id="GO:0098797">
    <property type="term" value="C:plasma membrane protein complex"/>
    <property type="evidence" value="ECO:0007669"/>
    <property type="project" value="TreeGrafter"/>
</dbReference>
<dbReference type="Pfam" id="PF02687">
    <property type="entry name" value="FtsX"/>
    <property type="match status" value="1"/>
</dbReference>
<gene>
    <name evidence="11" type="ORF">SAMN04488540_103261</name>
</gene>
<comment type="subcellular location">
    <subcellularLocation>
        <location evidence="1">Cell membrane</location>
        <topology evidence="1">Multi-pass membrane protein</topology>
    </subcellularLocation>
</comment>
<keyword evidence="12" id="KW-1185">Reference proteome</keyword>
<dbReference type="GO" id="GO:0044874">
    <property type="term" value="P:lipoprotein localization to outer membrane"/>
    <property type="evidence" value="ECO:0007669"/>
    <property type="project" value="TreeGrafter"/>
</dbReference>
<evidence type="ECO:0000256" key="1">
    <source>
        <dbReference type="ARBA" id="ARBA00004651"/>
    </source>
</evidence>
<evidence type="ECO:0000256" key="5">
    <source>
        <dbReference type="ARBA" id="ARBA00022692"/>
    </source>
</evidence>
<protein>
    <submittedName>
        <fullName evidence="11">Lipoprotein-releasing system permease protein</fullName>
    </submittedName>
</protein>
<sequence length="407" mass="43063">MSPSVSLFIGLRYWRSRKDTQFVSFITFFSVAGIALGVAALIVVSAVMNGLEGRLKTRLLGAVPQVVVSADAPLQKPTLLANQLAAEPHVIGAVPLISTEAMIQSGQELAGAQVLGVDPVLEAPLSAVSRHLRSGRWDSLQGGGYRILLGSQLASRLGVMVGDKVRVLSATGAVYTPVGRLPSQRNFTVSGVFELGAEVDASLAYIHIDDASKLTRLGKHKVQSIRLYLDDAFAAPAVAAVLAVKLDGGYRVDDWRSQYGQLFGAVKMEKNMMAMLLALIIAIAAFNVVSALVMMVTDKTSDIAILKTMGLGPVAVMGVFSVQGMTSTVLGVAIGTLAGLLLAFNLQPLMAAMGIWLLPPGQPLPVILNYGQIGLIVVGALLLSYLATLYPAWRASLIKPAEALRYE</sequence>
<keyword evidence="5 8" id="KW-0812">Transmembrane</keyword>
<keyword evidence="4" id="KW-1003">Cell membrane</keyword>
<name>A0A1G8NWW4_9GAMM</name>
<keyword evidence="7 8" id="KW-0472">Membrane</keyword>
<dbReference type="GO" id="GO:0042953">
    <property type="term" value="P:lipoprotein transport"/>
    <property type="evidence" value="ECO:0007669"/>
    <property type="project" value="InterPro"/>
</dbReference>
<dbReference type="Proteomes" id="UP000199527">
    <property type="component" value="Unassembled WGS sequence"/>
</dbReference>
<dbReference type="PANTHER" id="PTHR30489:SF8">
    <property type="entry name" value="LIPOPROTEIN-RELEASING SYSTEM TRANSMEMBRANE PROTEIN LOLC"/>
    <property type="match status" value="1"/>
</dbReference>
<evidence type="ECO:0000259" key="9">
    <source>
        <dbReference type="Pfam" id="PF02687"/>
    </source>
</evidence>
<evidence type="ECO:0000256" key="4">
    <source>
        <dbReference type="ARBA" id="ARBA00022475"/>
    </source>
</evidence>
<feature type="transmembrane region" description="Helical" evidence="8">
    <location>
        <begin position="329"/>
        <end position="358"/>
    </location>
</feature>
<dbReference type="PANTHER" id="PTHR30489">
    <property type="entry name" value="LIPOPROTEIN-RELEASING SYSTEM TRANSMEMBRANE PROTEIN LOLE"/>
    <property type="match status" value="1"/>
</dbReference>
<evidence type="ECO:0000259" key="10">
    <source>
        <dbReference type="Pfam" id="PF12704"/>
    </source>
</evidence>
<dbReference type="Pfam" id="PF12704">
    <property type="entry name" value="MacB_PCD"/>
    <property type="match status" value="1"/>
</dbReference>
<evidence type="ECO:0000256" key="8">
    <source>
        <dbReference type="SAM" id="Phobius"/>
    </source>
</evidence>
<dbReference type="OrthoDB" id="9808461at2"/>